<dbReference type="SUPFAM" id="SSF75098">
    <property type="entry name" value="Monomethylamine methyltransferase MtmB"/>
    <property type="match status" value="1"/>
</dbReference>
<accession>X1W380</accession>
<gene>
    <name evidence="1" type="ORF">S12H4_57981</name>
</gene>
<feature type="non-terminal residue" evidence="1">
    <location>
        <position position="1"/>
    </location>
</feature>
<dbReference type="GO" id="GO:0008168">
    <property type="term" value="F:methyltransferase activity"/>
    <property type="evidence" value="ECO:0007669"/>
    <property type="project" value="InterPro"/>
</dbReference>
<dbReference type="InterPro" id="IPR008031">
    <property type="entry name" value="MtmB_MeTrfase"/>
</dbReference>
<dbReference type="InterPro" id="IPR036655">
    <property type="entry name" value="MtmB_sf"/>
</dbReference>
<proteinExistence type="predicted"/>
<protein>
    <submittedName>
        <fullName evidence="1">Uncharacterized protein</fullName>
    </submittedName>
</protein>
<comment type="caution">
    <text evidence="1">The sequence shown here is derived from an EMBL/GenBank/DDBJ whole genome shotgun (WGS) entry which is preliminary data.</text>
</comment>
<dbReference type="GO" id="GO:0032259">
    <property type="term" value="P:methylation"/>
    <property type="evidence" value="ECO:0007669"/>
    <property type="project" value="InterPro"/>
</dbReference>
<sequence>IERYKIKWDRNTIVNTDDDLADRVFQAAVDLLAKAGAYCPDTNRVMEFSREEILMSAEQAPKAAFFGEGREANTMYGRDVDEDSIPWVHVGGGIYTTDERIYVDTVEGMASINIVDSVSVPSILHIRGKDARARSPQELLAAIKTVILAREGIRRSGRAGLPIINGITAAPNSVSMIAAASPQFGLCPSDGF</sequence>
<dbReference type="AlphaFoldDB" id="X1W380"/>
<name>X1W380_9ZZZZ</name>
<dbReference type="EMBL" id="BARW01037586">
    <property type="protein sequence ID" value="GAJ24990.1"/>
    <property type="molecule type" value="Genomic_DNA"/>
</dbReference>
<organism evidence="1">
    <name type="scientific">marine sediment metagenome</name>
    <dbReference type="NCBI Taxonomy" id="412755"/>
    <lineage>
        <taxon>unclassified sequences</taxon>
        <taxon>metagenomes</taxon>
        <taxon>ecological metagenomes</taxon>
    </lineage>
</organism>
<dbReference type="Pfam" id="PF05369">
    <property type="entry name" value="MtmB"/>
    <property type="match status" value="1"/>
</dbReference>
<dbReference type="Gene3D" id="3.20.20.460">
    <property type="entry name" value="Monomethylamine methyltransferase MtmB"/>
    <property type="match status" value="1"/>
</dbReference>
<reference evidence="1" key="1">
    <citation type="journal article" date="2014" name="Front. Microbiol.">
        <title>High frequency of phylogenetically diverse reductive dehalogenase-homologous genes in deep subseafloor sedimentary metagenomes.</title>
        <authorList>
            <person name="Kawai M."/>
            <person name="Futagami T."/>
            <person name="Toyoda A."/>
            <person name="Takaki Y."/>
            <person name="Nishi S."/>
            <person name="Hori S."/>
            <person name="Arai W."/>
            <person name="Tsubouchi T."/>
            <person name="Morono Y."/>
            <person name="Uchiyama I."/>
            <person name="Ito T."/>
            <person name="Fujiyama A."/>
            <person name="Inagaki F."/>
            <person name="Takami H."/>
        </authorList>
    </citation>
    <scope>NUCLEOTIDE SEQUENCE</scope>
    <source>
        <strain evidence="1">Expedition CK06-06</strain>
    </source>
</reference>
<evidence type="ECO:0000313" key="1">
    <source>
        <dbReference type="EMBL" id="GAJ24990.1"/>
    </source>
</evidence>
<feature type="non-terminal residue" evidence="1">
    <location>
        <position position="192"/>
    </location>
</feature>